<dbReference type="RefSeq" id="WP_169551896.1">
    <property type="nucleotide sequence ID" value="NZ_CP051677.1"/>
</dbReference>
<dbReference type="EMBL" id="CP051677">
    <property type="protein sequence ID" value="QJD79935.1"/>
    <property type="molecule type" value="Genomic_DNA"/>
</dbReference>
<gene>
    <name evidence="1" type="ORF">HH216_17065</name>
</gene>
<name>A0A7L5DPB2_9BACT</name>
<evidence type="ECO:0000313" key="1">
    <source>
        <dbReference type="EMBL" id="QJD79935.1"/>
    </source>
</evidence>
<dbReference type="NCBIfam" id="NF041374">
    <property type="entry name" value="GDCCVxC"/>
    <property type="match status" value="1"/>
</dbReference>
<dbReference type="Proteomes" id="UP000501128">
    <property type="component" value="Chromosome"/>
</dbReference>
<sequence>MTLESTITCPQCSHQQTETMPTDACQFFYECTHCQTLLRPLPGDCCVFCSYGSVKCPPIQQQKSCCS</sequence>
<dbReference type="KEGG" id="srho:HH216_17065"/>
<accession>A0A7L5DPB2</accession>
<dbReference type="InterPro" id="IPR047677">
    <property type="entry name" value="GDCCVxC"/>
</dbReference>
<keyword evidence="2" id="KW-1185">Reference proteome</keyword>
<proteinExistence type="predicted"/>
<organism evidence="1 2">
    <name type="scientific">Spirosoma rhododendri</name>
    <dbReference type="NCBI Taxonomy" id="2728024"/>
    <lineage>
        <taxon>Bacteria</taxon>
        <taxon>Pseudomonadati</taxon>
        <taxon>Bacteroidota</taxon>
        <taxon>Cytophagia</taxon>
        <taxon>Cytophagales</taxon>
        <taxon>Cytophagaceae</taxon>
        <taxon>Spirosoma</taxon>
    </lineage>
</organism>
<protein>
    <submittedName>
        <fullName evidence="1">Uncharacterized protein</fullName>
    </submittedName>
</protein>
<evidence type="ECO:0000313" key="2">
    <source>
        <dbReference type="Proteomes" id="UP000501128"/>
    </source>
</evidence>
<dbReference type="AlphaFoldDB" id="A0A7L5DPB2"/>
<reference evidence="1 2" key="1">
    <citation type="submission" date="2020-04" db="EMBL/GenBank/DDBJ databases">
        <title>Genome sequencing of novel species.</title>
        <authorList>
            <person name="Heo J."/>
            <person name="Kim S.-J."/>
            <person name="Kim J.-S."/>
            <person name="Hong S.-B."/>
            <person name="Kwon S.-W."/>
        </authorList>
    </citation>
    <scope>NUCLEOTIDE SEQUENCE [LARGE SCALE GENOMIC DNA]</scope>
    <source>
        <strain evidence="1 2">CJU-R4</strain>
    </source>
</reference>